<dbReference type="Gene3D" id="3.40.50.10190">
    <property type="entry name" value="BRCT domain"/>
    <property type="match status" value="1"/>
</dbReference>
<accession>A0A9P6L3H8</accession>
<gene>
    <name evidence="3" type="ORF">BJ322DRAFT_1023830</name>
</gene>
<feature type="domain" description="BRCT" evidence="2">
    <location>
        <begin position="101"/>
        <end position="161"/>
    </location>
</feature>
<dbReference type="SUPFAM" id="SSF52113">
    <property type="entry name" value="BRCT domain"/>
    <property type="match status" value="1"/>
</dbReference>
<name>A0A9P6L3H8_9AGAM</name>
<dbReference type="InterPro" id="IPR036420">
    <property type="entry name" value="BRCT_dom_sf"/>
</dbReference>
<sequence>MGSRLLWDCADQAKSIAPGNPISHSSISFNLILNLNSHLPSFSSFVKGVAGMLSHQDLTHSDNLGGLSGGPSSEALPAHSLIRADPTPPSLPPDNATGVEGGRFSDDVEGADYVVLDRWERDHHDEAWYEAQDSKKPTVTPEFLFDSYEKGMLMDPNDYPTVPVQKPRKGRPRGEVPKWLRRFKEAECVKSLQYIAAMFRKNAALKYDLLAKHLYNKMSNHTINLWKKYCLHCKSVIEDLRKKAISNAEKRAAPEDTVATNATGTNSEAGTPLPIILETTVRVEPVLVPSSPPLMKMMEMEPLEEDPSDVAFVVKVFYKRKPAEERGEALWERMETTLPCTTASSWEEFCVRNWSWFHCLFTGMFGSEWEERKN</sequence>
<dbReference type="EMBL" id="WIUZ02000016">
    <property type="protein sequence ID" value="KAF9780590.1"/>
    <property type="molecule type" value="Genomic_DNA"/>
</dbReference>
<organism evidence="3 4">
    <name type="scientific">Thelephora terrestris</name>
    <dbReference type="NCBI Taxonomy" id="56493"/>
    <lineage>
        <taxon>Eukaryota</taxon>
        <taxon>Fungi</taxon>
        <taxon>Dikarya</taxon>
        <taxon>Basidiomycota</taxon>
        <taxon>Agaricomycotina</taxon>
        <taxon>Agaricomycetes</taxon>
        <taxon>Thelephorales</taxon>
        <taxon>Thelephoraceae</taxon>
        <taxon>Thelephora</taxon>
    </lineage>
</organism>
<dbReference type="OrthoDB" id="426865at2759"/>
<keyword evidence="4" id="KW-1185">Reference proteome</keyword>
<dbReference type="PROSITE" id="PS50172">
    <property type="entry name" value="BRCT"/>
    <property type="match status" value="1"/>
</dbReference>
<comment type="caution">
    <text evidence="3">The sequence shown here is derived from an EMBL/GenBank/DDBJ whole genome shotgun (WGS) entry which is preliminary data.</text>
</comment>
<reference evidence="3" key="1">
    <citation type="journal article" date="2020" name="Nat. Commun.">
        <title>Large-scale genome sequencing of mycorrhizal fungi provides insights into the early evolution of symbiotic traits.</title>
        <authorList>
            <person name="Miyauchi S."/>
            <person name="Kiss E."/>
            <person name="Kuo A."/>
            <person name="Drula E."/>
            <person name="Kohler A."/>
            <person name="Sanchez-Garcia M."/>
            <person name="Morin E."/>
            <person name="Andreopoulos B."/>
            <person name="Barry K.W."/>
            <person name="Bonito G."/>
            <person name="Buee M."/>
            <person name="Carver A."/>
            <person name="Chen C."/>
            <person name="Cichocki N."/>
            <person name="Clum A."/>
            <person name="Culley D."/>
            <person name="Crous P.W."/>
            <person name="Fauchery L."/>
            <person name="Girlanda M."/>
            <person name="Hayes R.D."/>
            <person name="Keri Z."/>
            <person name="LaButti K."/>
            <person name="Lipzen A."/>
            <person name="Lombard V."/>
            <person name="Magnuson J."/>
            <person name="Maillard F."/>
            <person name="Murat C."/>
            <person name="Nolan M."/>
            <person name="Ohm R.A."/>
            <person name="Pangilinan J."/>
            <person name="Pereira M.F."/>
            <person name="Perotto S."/>
            <person name="Peter M."/>
            <person name="Pfister S."/>
            <person name="Riley R."/>
            <person name="Sitrit Y."/>
            <person name="Stielow J.B."/>
            <person name="Szollosi G."/>
            <person name="Zifcakova L."/>
            <person name="Stursova M."/>
            <person name="Spatafora J.W."/>
            <person name="Tedersoo L."/>
            <person name="Vaario L.M."/>
            <person name="Yamada A."/>
            <person name="Yan M."/>
            <person name="Wang P."/>
            <person name="Xu J."/>
            <person name="Bruns T."/>
            <person name="Baldrian P."/>
            <person name="Vilgalys R."/>
            <person name="Dunand C."/>
            <person name="Henrissat B."/>
            <person name="Grigoriev I.V."/>
            <person name="Hibbett D."/>
            <person name="Nagy L.G."/>
            <person name="Martin F.M."/>
        </authorList>
    </citation>
    <scope>NUCLEOTIDE SEQUENCE</scope>
    <source>
        <strain evidence="3">UH-Tt-Lm1</strain>
    </source>
</reference>
<evidence type="ECO:0000256" key="1">
    <source>
        <dbReference type="SAM" id="MobiDB-lite"/>
    </source>
</evidence>
<evidence type="ECO:0000313" key="3">
    <source>
        <dbReference type="EMBL" id="KAF9780590.1"/>
    </source>
</evidence>
<dbReference type="Proteomes" id="UP000736335">
    <property type="component" value="Unassembled WGS sequence"/>
</dbReference>
<evidence type="ECO:0000313" key="4">
    <source>
        <dbReference type="Proteomes" id="UP000736335"/>
    </source>
</evidence>
<feature type="region of interest" description="Disordered" evidence="1">
    <location>
        <begin position="81"/>
        <end position="103"/>
    </location>
</feature>
<dbReference type="AlphaFoldDB" id="A0A9P6L3H8"/>
<dbReference type="InterPro" id="IPR001357">
    <property type="entry name" value="BRCT_dom"/>
</dbReference>
<reference evidence="3" key="2">
    <citation type="submission" date="2020-11" db="EMBL/GenBank/DDBJ databases">
        <authorList>
            <consortium name="DOE Joint Genome Institute"/>
            <person name="Kuo A."/>
            <person name="Miyauchi S."/>
            <person name="Kiss E."/>
            <person name="Drula E."/>
            <person name="Kohler A."/>
            <person name="Sanchez-Garcia M."/>
            <person name="Andreopoulos B."/>
            <person name="Barry K.W."/>
            <person name="Bonito G."/>
            <person name="Buee M."/>
            <person name="Carver A."/>
            <person name="Chen C."/>
            <person name="Cichocki N."/>
            <person name="Clum A."/>
            <person name="Culley D."/>
            <person name="Crous P.W."/>
            <person name="Fauchery L."/>
            <person name="Girlanda M."/>
            <person name="Hayes R."/>
            <person name="Keri Z."/>
            <person name="Labutti K."/>
            <person name="Lipzen A."/>
            <person name="Lombard V."/>
            <person name="Magnuson J."/>
            <person name="Maillard F."/>
            <person name="Morin E."/>
            <person name="Murat C."/>
            <person name="Nolan M."/>
            <person name="Ohm R."/>
            <person name="Pangilinan J."/>
            <person name="Pereira M."/>
            <person name="Perotto S."/>
            <person name="Peter M."/>
            <person name="Riley R."/>
            <person name="Sitrit Y."/>
            <person name="Stielow B."/>
            <person name="Szollosi G."/>
            <person name="Zifcakova L."/>
            <person name="Stursova M."/>
            <person name="Spatafora J.W."/>
            <person name="Tedersoo L."/>
            <person name="Vaario L.-M."/>
            <person name="Yamada A."/>
            <person name="Yan M."/>
            <person name="Wang P."/>
            <person name="Xu J."/>
            <person name="Bruns T."/>
            <person name="Baldrian P."/>
            <person name="Vilgalys R."/>
            <person name="Henrissat B."/>
            <person name="Grigoriev I.V."/>
            <person name="Hibbett D."/>
            <person name="Nagy L.G."/>
            <person name="Martin F.M."/>
        </authorList>
    </citation>
    <scope>NUCLEOTIDE SEQUENCE</scope>
    <source>
        <strain evidence="3">UH-Tt-Lm1</strain>
    </source>
</reference>
<evidence type="ECO:0000259" key="2">
    <source>
        <dbReference type="PROSITE" id="PS50172"/>
    </source>
</evidence>
<proteinExistence type="predicted"/>
<protein>
    <recommendedName>
        <fullName evidence="2">BRCT domain-containing protein</fullName>
    </recommendedName>
</protein>